<dbReference type="Proteomes" id="UP000610960">
    <property type="component" value="Unassembled WGS sequence"/>
</dbReference>
<protein>
    <recommendedName>
        <fullName evidence="2">2-oxoacid oxidoreductase (ferredoxin)</fullName>
        <ecNumber evidence="2">1.2.7.11</ecNumber>
    </recommendedName>
</protein>
<dbReference type="Gene3D" id="3.40.920.10">
    <property type="entry name" value="Pyruvate-ferredoxin oxidoreductase, PFOR, domain III"/>
    <property type="match status" value="1"/>
</dbReference>
<evidence type="ECO:0000259" key="7">
    <source>
        <dbReference type="Pfam" id="PF01855"/>
    </source>
</evidence>
<sequence length="628" mass="68940">MVKITWMIGGPQGSGVDTSATVFGNALARAGYYIYGNREYHSNIEGRHSYFNLTISDKPMHSISDDVNILVTFEAETIFQHFREVRDYLVYNKALESTKLSTINSIERETAEEIEAFLESVKVPPTVEGVLGYLKGKGVKLIPVEYDKILMSVAEEMKLSVATISRSRNIIAAAISLRLLGLDKEYLAEAIRGLFKNDLFVKANLLAADKAYGLTEPAYGLKGIPVSGHRVQLDGNTAVAMGKIAGGVRFQSYYPITPASDESVFIEANQVVDAVDPDTKESKKVGIVVLQTEDELAAVNASIGAALTGARASTSTSGPGFSLMVEGLGWAGMNEVPVVVTYYMRGAPSTGLPTRSGQADLLFSMHAGHGEFPKIVIASGDHVEAFKDAIWAFNLAERYQTPVIHLVDKSLANAYSIIDESELDYSSMKADRGKIVIPGSDYKRFQFTDDYISPRAFIGNAVMHYTGDEHNEEGHISENSANRIKMYEKRMKKLEVADKEIPEESRLNVFGEGDVAVITWGSPKGAVMDAMEELKQDGISIQLIQLRMFNPFPRNLVTKLLKGKSKIIDVENNYTAQAASVVASSTGIQPTNYILKWNGRPMTRTEIKNAIKTIMEKDEKRVVLNGGQ</sequence>
<evidence type="ECO:0000313" key="10">
    <source>
        <dbReference type="Proteomes" id="UP000610960"/>
    </source>
</evidence>
<dbReference type="InterPro" id="IPR019752">
    <property type="entry name" value="Pyrv/ketoisovalerate_OxRed_cat"/>
</dbReference>
<dbReference type="FunFam" id="3.40.50.920:FF:000009">
    <property type="entry name" value="2-oxoglutarate ferredoxin oxidoreductase subunit alpha"/>
    <property type="match status" value="1"/>
</dbReference>
<evidence type="ECO:0000256" key="3">
    <source>
        <dbReference type="ARBA" id="ARBA00023002"/>
    </source>
</evidence>
<reference evidence="9" key="2">
    <citation type="submission" date="2020-09" db="EMBL/GenBank/DDBJ databases">
        <authorList>
            <person name="Sun Q."/>
            <person name="Ohkuma M."/>
        </authorList>
    </citation>
    <scope>NUCLEOTIDE SEQUENCE</scope>
    <source>
        <strain evidence="9">JCM 10088</strain>
    </source>
</reference>
<evidence type="ECO:0000259" key="8">
    <source>
        <dbReference type="Pfam" id="PF17147"/>
    </source>
</evidence>
<gene>
    <name evidence="9" type="ORF">GCM10007981_16500</name>
</gene>
<dbReference type="EMBL" id="BMNL01000003">
    <property type="protein sequence ID" value="GGP22016.1"/>
    <property type="molecule type" value="Genomic_DNA"/>
</dbReference>
<dbReference type="InterPro" id="IPR053400">
    <property type="entry name" value="2-oxoacid_Fdx_oxidoreductase"/>
</dbReference>
<dbReference type="Pfam" id="PF17147">
    <property type="entry name" value="PFOR_II"/>
    <property type="match status" value="1"/>
</dbReference>
<dbReference type="NCBIfam" id="NF041170">
    <property type="entry name" value="Oxoac_fdxalpha_Archa"/>
    <property type="match status" value="1"/>
</dbReference>
<dbReference type="InterPro" id="IPR050722">
    <property type="entry name" value="Pyruvate:ferred/Flavod_OxRd"/>
</dbReference>
<keyword evidence="3" id="KW-0560">Oxidoreductase</keyword>
<evidence type="ECO:0000259" key="6">
    <source>
        <dbReference type="Pfam" id="PF01558"/>
    </source>
</evidence>
<dbReference type="EC" id="1.2.7.11" evidence="2"/>
<dbReference type="Pfam" id="PF01855">
    <property type="entry name" value="POR_N"/>
    <property type="match status" value="1"/>
</dbReference>
<dbReference type="FunFam" id="3.40.50.970:FF:000022">
    <property type="entry name" value="2-oxoglutarate ferredoxin oxidoreductase alpha subunit"/>
    <property type="match status" value="1"/>
</dbReference>
<comment type="catalytic activity">
    <reaction evidence="5">
        <text>a 2-oxocarboxylate + 2 oxidized [2Fe-2S]-[ferredoxin] + CoA = an acyl-CoA + 2 reduced [2Fe-2S]-[ferredoxin] + CO2 + H(+)</text>
        <dbReference type="Rhea" id="RHEA:42316"/>
        <dbReference type="Rhea" id="RHEA-COMP:10000"/>
        <dbReference type="Rhea" id="RHEA-COMP:10001"/>
        <dbReference type="ChEBI" id="CHEBI:15378"/>
        <dbReference type="ChEBI" id="CHEBI:16526"/>
        <dbReference type="ChEBI" id="CHEBI:33737"/>
        <dbReference type="ChEBI" id="CHEBI:33738"/>
        <dbReference type="ChEBI" id="CHEBI:35179"/>
        <dbReference type="ChEBI" id="CHEBI:57287"/>
        <dbReference type="ChEBI" id="CHEBI:58342"/>
        <dbReference type="EC" id="1.2.7.11"/>
    </reaction>
</comment>
<dbReference type="InterPro" id="IPR002869">
    <property type="entry name" value="Pyrv_flavodox_OxRed_cen"/>
</dbReference>
<accession>A0A830GW89</accession>
<dbReference type="CDD" id="cd07034">
    <property type="entry name" value="TPP_PYR_PFOR_IOR-alpha_like"/>
    <property type="match status" value="1"/>
</dbReference>
<name>A0A830GW89_9CREN</name>
<dbReference type="GO" id="GO:0006979">
    <property type="term" value="P:response to oxidative stress"/>
    <property type="evidence" value="ECO:0007669"/>
    <property type="project" value="TreeGrafter"/>
</dbReference>
<dbReference type="Gene3D" id="3.40.50.920">
    <property type="match status" value="1"/>
</dbReference>
<feature type="domain" description="Pyruvate/ketoisovalerate oxidoreductase catalytic" evidence="6">
    <location>
        <begin position="13"/>
        <end position="212"/>
    </location>
</feature>
<dbReference type="PANTHER" id="PTHR32154">
    <property type="entry name" value="PYRUVATE-FLAVODOXIN OXIDOREDUCTASE-RELATED"/>
    <property type="match status" value="1"/>
</dbReference>
<dbReference type="SUPFAM" id="SSF53323">
    <property type="entry name" value="Pyruvate-ferredoxin oxidoreductase, PFOR, domain III"/>
    <property type="match status" value="1"/>
</dbReference>
<feature type="domain" description="Pyruvate flavodoxin/ferredoxin oxidoreductase pyrimidine binding" evidence="7">
    <location>
        <begin position="242"/>
        <end position="488"/>
    </location>
</feature>
<dbReference type="RefSeq" id="WP_229657740.1">
    <property type="nucleotide sequence ID" value="NZ_BMNL01000003.1"/>
</dbReference>
<dbReference type="InterPro" id="IPR033412">
    <property type="entry name" value="PFOR_II"/>
</dbReference>
<dbReference type="InterPro" id="IPR009014">
    <property type="entry name" value="Transketo_C/PFOR_II"/>
</dbReference>
<dbReference type="InterPro" id="IPR029061">
    <property type="entry name" value="THDP-binding"/>
</dbReference>
<dbReference type="NCBIfam" id="TIGR03710">
    <property type="entry name" value="OAFO_sf"/>
    <property type="match status" value="1"/>
</dbReference>
<proteinExistence type="predicted"/>
<evidence type="ECO:0000313" key="9">
    <source>
        <dbReference type="EMBL" id="GGP22016.1"/>
    </source>
</evidence>
<feature type="domain" description="Pyruvate:ferredoxin oxidoreductase core" evidence="8">
    <location>
        <begin position="514"/>
        <end position="606"/>
    </location>
</feature>
<evidence type="ECO:0000256" key="4">
    <source>
        <dbReference type="ARBA" id="ARBA00023317"/>
    </source>
</evidence>
<evidence type="ECO:0000256" key="1">
    <source>
        <dbReference type="ARBA" id="ARBA00011631"/>
    </source>
</evidence>
<dbReference type="PANTHER" id="PTHR32154:SF16">
    <property type="entry name" value="PYRUVATE FLAVODOXIN_FERREDOXIN OXIDOREDUCTASE DOMAIN PROTEIN"/>
    <property type="match status" value="1"/>
</dbReference>
<dbReference type="SUPFAM" id="SSF52922">
    <property type="entry name" value="TK C-terminal domain-like"/>
    <property type="match status" value="1"/>
</dbReference>
<keyword evidence="10" id="KW-1185">Reference proteome</keyword>
<dbReference type="Gene3D" id="3.40.50.970">
    <property type="match status" value="1"/>
</dbReference>
<dbReference type="GO" id="GO:0018491">
    <property type="term" value="F:2-oxobutyrate synthase activity"/>
    <property type="evidence" value="ECO:0007669"/>
    <property type="project" value="UniProtKB-ARBA"/>
</dbReference>
<keyword evidence="4" id="KW-0670">Pyruvate</keyword>
<evidence type="ECO:0000256" key="2">
    <source>
        <dbReference type="ARBA" id="ARBA00012691"/>
    </source>
</evidence>
<dbReference type="InterPro" id="IPR022367">
    <property type="entry name" value="2-oxoacid/accept_OxRdtase_asu"/>
</dbReference>
<dbReference type="Pfam" id="PF01558">
    <property type="entry name" value="POR"/>
    <property type="match status" value="1"/>
</dbReference>
<dbReference type="SUPFAM" id="SSF52518">
    <property type="entry name" value="Thiamin diphosphate-binding fold (THDP-binding)"/>
    <property type="match status" value="1"/>
</dbReference>
<dbReference type="AlphaFoldDB" id="A0A830GW89"/>
<reference evidence="9" key="1">
    <citation type="journal article" date="2014" name="Int. J. Syst. Evol. Microbiol.">
        <title>Complete genome sequence of Corynebacterium casei LMG S-19264T (=DSM 44701T), isolated from a smear-ripened cheese.</title>
        <authorList>
            <consortium name="US DOE Joint Genome Institute (JGI-PGF)"/>
            <person name="Walter F."/>
            <person name="Albersmeier A."/>
            <person name="Kalinowski J."/>
            <person name="Ruckert C."/>
        </authorList>
    </citation>
    <scope>NUCLEOTIDE SEQUENCE</scope>
    <source>
        <strain evidence="9">JCM 10088</strain>
    </source>
</reference>
<dbReference type="GO" id="GO:0019164">
    <property type="term" value="F:pyruvate synthase activity"/>
    <property type="evidence" value="ECO:0007669"/>
    <property type="project" value="UniProtKB-ARBA"/>
</dbReference>
<comment type="caution">
    <text evidence="9">The sequence shown here is derived from an EMBL/GenBank/DDBJ whole genome shotgun (WGS) entry which is preliminary data.</text>
</comment>
<organism evidence="9 10">
    <name type="scientific">Thermocladium modestius</name>
    <dbReference type="NCBI Taxonomy" id="62609"/>
    <lineage>
        <taxon>Archaea</taxon>
        <taxon>Thermoproteota</taxon>
        <taxon>Thermoprotei</taxon>
        <taxon>Thermoproteales</taxon>
        <taxon>Thermoproteaceae</taxon>
        <taxon>Thermocladium</taxon>
    </lineage>
</organism>
<evidence type="ECO:0000256" key="5">
    <source>
        <dbReference type="ARBA" id="ARBA00048893"/>
    </source>
</evidence>
<comment type="subunit">
    <text evidence="1">Heterodimer composed of an alpha and a beta subunit.</text>
</comment>
<dbReference type="InterPro" id="IPR002880">
    <property type="entry name" value="Pyrv_Fd/Flavodoxin_OxRdtase_N"/>
</dbReference>